<dbReference type="GO" id="GO:0102208">
    <property type="term" value="F:2-polyprenyl-6-hydroxyphenol methylase activity"/>
    <property type="evidence" value="ECO:0007669"/>
    <property type="project" value="UniProtKB-EC"/>
</dbReference>
<accession>A0A6M4GWG6</accession>
<keyword evidence="1" id="KW-0489">Methyltransferase</keyword>
<dbReference type="EC" id="2.1.1.222" evidence="1"/>
<dbReference type="KEGG" id="uru:DSM104443_02655"/>
<dbReference type="AlphaFoldDB" id="A0A6M4GWG6"/>
<reference evidence="1 2" key="1">
    <citation type="submission" date="2020-04" db="EMBL/GenBank/DDBJ databases">
        <title>Usitatibacter rugosus gen. nov., sp. nov. and Usitatibacter palustris sp. nov., novel members of Usitatibacteraceae fam. nov. within the order Nitrosomonadales isolated from soil.</title>
        <authorList>
            <person name="Huber K.J."/>
            <person name="Neumann-Schaal M."/>
            <person name="Geppert A."/>
            <person name="Luckner M."/>
            <person name="Wanner G."/>
            <person name="Overmann J."/>
        </authorList>
    </citation>
    <scope>NUCLEOTIDE SEQUENCE [LARGE SCALE GENOMIC DNA]</scope>
    <source>
        <strain evidence="1 2">0125_3</strain>
    </source>
</reference>
<dbReference type="GO" id="GO:0032259">
    <property type="term" value="P:methylation"/>
    <property type="evidence" value="ECO:0007669"/>
    <property type="project" value="UniProtKB-KW"/>
</dbReference>
<protein>
    <submittedName>
        <fullName evidence="1">Ubiquinone biosynthesis O-methyltransferase, mitochondrial</fullName>
        <ecNumber evidence="1">2.1.1.222</ecNumber>
    </submittedName>
</protein>
<keyword evidence="1" id="KW-0808">Transferase</keyword>
<keyword evidence="1" id="KW-0830">Ubiquinone</keyword>
<evidence type="ECO:0000313" key="2">
    <source>
        <dbReference type="Proteomes" id="UP000501534"/>
    </source>
</evidence>
<sequence length="275" mass="31615">MPETPDAALAATFDPELDRVAWIFRDHGGTDFGYLAWHFRRFKETKRIFEETHERRGQRVLDVGAHWLHQALLYAQDGYRVTAADFPITIENPAVKSLAAAHGIERISYEDLEAPTAFSAIPDGTFDVILFTEIIEHITFNPVAMWKEMYRLLAPGGVIVVTTPNYYSVKGRAWGFRRTLHGYGSALPVEEILRVPTYGPHWKEFSLRELWVYFSLLSPDFKIHKAIYVDDYYAGPKISAILRFFERKFPVLQRNLHIEVTLPSKEKGIVIAPTF</sequence>
<dbReference type="Proteomes" id="UP000501534">
    <property type="component" value="Chromosome"/>
</dbReference>
<name>A0A6M4GWG6_9PROT</name>
<gene>
    <name evidence="1" type="ORF">DSM104443_02655</name>
</gene>
<dbReference type="CDD" id="cd02440">
    <property type="entry name" value="AdoMet_MTases"/>
    <property type="match status" value="1"/>
</dbReference>
<proteinExistence type="predicted"/>
<organism evidence="1 2">
    <name type="scientific">Usitatibacter rugosus</name>
    <dbReference type="NCBI Taxonomy" id="2732067"/>
    <lineage>
        <taxon>Bacteria</taxon>
        <taxon>Pseudomonadati</taxon>
        <taxon>Pseudomonadota</taxon>
        <taxon>Betaproteobacteria</taxon>
        <taxon>Nitrosomonadales</taxon>
        <taxon>Usitatibacteraceae</taxon>
        <taxon>Usitatibacter</taxon>
    </lineage>
</organism>
<keyword evidence="2" id="KW-1185">Reference proteome</keyword>
<dbReference type="InterPro" id="IPR029063">
    <property type="entry name" value="SAM-dependent_MTases_sf"/>
</dbReference>
<dbReference type="SUPFAM" id="SSF53335">
    <property type="entry name" value="S-adenosyl-L-methionine-dependent methyltransferases"/>
    <property type="match status" value="1"/>
</dbReference>
<dbReference type="Pfam" id="PF13489">
    <property type="entry name" value="Methyltransf_23"/>
    <property type="match status" value="1"/>
</dbReference>
<evidence type="ECO:0000313" key="1">
    <source>
        <dbReference type="EMBL" id="QJR11576.1"/>
    </source>
</evidence>
<dbReference type="EMBL" id="CP053069">
    <property type="protein sequence ID" value="QJR11576.1"/>
    <property type="molecule type" value="Genomic_DNA"/>
</dbReference>
<dbReference type="Gene3D" id="3.40.50.150">
    <property type="entry name" value="Vaccinia Virus protein VP39"/>
    <property type="match status" value="1"/>
</dbReference>